<dbReference type="CDD" id="cd01284">
    <property type="entry name" value="Riboflavin_deaminase-reductase"/>
    <property type="match status" value="1"/>
</dbReference>
<proteinExistence type="inferred from homology"/>
<evidence type="ECO:0000256" key="4">
    <source>
        <dbReference type="ARBA" id="ARBA00005259"/>
    </source>
</evidence>
<gene>
    <name evidence="14" type="primary">ribD</name>
    <name evidence="14" type="ORF">H8B04_00970</name>
</gene>
<dbReference type="Pfam" id="PF01872">
    <property type="entry name" value="RibD_C"/>
    <property type="match status" value="1"/>
</dbReference>
<comment type="function">
    <text evidence="1 12">Converts 2,5-diamino-6-(ribosylamino)-4(3h)-pyrimidinone 5'-phosphate into 5-amino-6-(ribosylamino)-2,4(1h,3h)-pyrimidinedione 5'-phosphate.</text>
</comment>
<evidence type="ECO:0000256" key="10">
    <source>
        <dbReference type="ARBA" id="ARBA00023002"/>
    </source>
</evidence>
<evidence type="ECO:0000313" key="15">
    <source>
        <dbReference type="Proteomes" id="UP000651271"/>
    </source>
</evidence>
<comment type="pathway">
    <text evidence="3 12">Cofactor biosynthesis; riboflavin biosynthesis; 5-amino-6-(D-ribitylamino)uracil from GTP: step 3/4.</text>
</comment>
<dbReference type="EC" id="1.1.1.193" evidence="12"/>
<evidence type="ECO:0000256" key="1">
    <source>
        <dbReference type="ARBA" id="ARBA00002151"/>
    </source>
</evidence>
<keyword evidence="8 12" id="KW-0862">Zinc</keyword>
<comment type="cofactor">
    <cofactor evidence="12">
        <name>Zn(2+)</name>
        <dbReference type="ChEBI" id="CHEBI:29105"/>
    </cofactor>
    <text evidence="12">Binds 1 zinc ion.</text>
</comment>
<sequence>MQKEEQYIKRCLELAEMGAGAVSPNPMVGAVIVHDDKIIGEGYTSPYGGPHAEVNAVQNAIALLGEENAKCLFQQSTIYVSLEPCAHFGKTPPCADMLVSLQFQKVVVGCLDPFAKVNGLGIQKLREAGIEVVVGVLEKECQFLNRRFFTRISEFRPYVILKWAETKNGFFAPTEAEQKWISNTPNKQLVHKWRSEEDAILVGKRTALVDNPTLTNRLWKGKSPKRVLIDKNLEVRDDANLFLAQDSDLIIFNAKKTDWNGHLKYIELENFDLYLPQNILYQLYLMDVQSIIIEGGVKTIKLFMEAGLWDEARVIVGDTIWENGIPAPQINESAREKLLVGNNELKIYFKN</sequence>
<keyword evidence="9 12" id="KW-0521">NADP</keyword>
<name>A0ABR7YA30_9SPHI</name>
<dbReference type="NCBIfam" id="TIGR00326">
    <property type="entry name" value="eubact_ribD"/>
    <property type="match status" value="1"/>
</dbReference>
<accession>A0ABR7YA30</accession>
<dbReference type="RefSeq" id="WP_190301156.1">
    <property type="nucleotide sequence ID" value="NZ_JACOIJ010000001.1"/>
</dbReference>
<dbReference type="InterPro" id="IPR004794">
    <property type="entry name" value="Eubact_RibD"/>
</dbReference>
<keyword evidence="6 12" id="KW-0686">Riboflavin biosynthesis</keyword>
<comment type="catalytic activity">
    <reaction evidence="12">
        <text>2,5-diamino-6-hydroxy-4-(5-phosphoribosylamino)-pyrimidine + H2O + H(+) = 5-amino-6-(5-phospho-D-ribosylamino)uracil + NH4(+)</text>
        <dbReference type="Rhea" id="RHEA:21868"/>
        <dbReference type="ChEBI" id="CHEBI:15377"/>
        <dbReference type="ChEBI" id="CHEBI:15378"/>
        <dbReference type="ChEBI" id="CHEBI:28938"/>
        <dbReference type="ChEBI" id="CHEBI:58453"/>
        <dbReference type="ChEBI" id="CHEBI:58614"/>
        <dbReference type="EC" id="3.5.4.26"/>
    </reaction>
</comment>
<dbReference type="GO" id="GO:0008703">
    <property type="term" value="F:5-amino-6-(5-phosphoribosylamino)uracil reductase activity"/>
    <property type="evidence" value="ECO:0007669"/>
    <property type="project" value="UniProtKB-EC"/>
</dbReference>
<dbReference type="PROSITE" id="PS00903">
    <property type="entry name" value="CYT_DCMP_DEAMINASES_1"/>
    <property type="match status" value="1"/>
</dbReference>
<dbReference type="PANTHER" id="PTHR38011">
    <property type="entry name" value="DIHYDROFOLATE REDUCTASE FAMILY PROTEIN (AFU_ORTHOLOGUE AFUA_8G06820)"/>
    <property type="match status" value="1"/>
</dbReference>
<dbReference type="PIRSF" id="PIRSF006769">
    <property type="entry name" value="RibD"/>
    <property type="match status" value="1"/>
</dbReference>
<evidence type="ECO:0000256" key="9">
    <source>
        <dbReference type="ARBA" id="ARBA00022857"/>
    </source>
</evidence>
<dbReference type="EC" id="3.5.4.26" evidence="12"/>
<evidence type="ECO:0000259" key="13">
    <source>
        <dbReference type="PROSITE" id="PS51747"/>
    </source>
</evidence>
<dbReference type="InterPro" id="IPR016193">
    <property type="entry name" value="Cytidine_deaminase-like"/>
</dbReference>
<keyword evidence="7 12" id="KW-0479">Metal-binding</keyword>
<evidence type="ECO:0000256" key="8">
    <source>
        <dbReference type="ARBA" id="ARBA00022833"/>
    </source>
</evidence>
<evidence type="ECO:0000256" key="7">
    <source>
        <dbReference type="ARBA" id="ARBA00022723"/>
    </source>
</evidence>
<dbReference type="SUPFAM" id="SSF53927">
    <property type="entry name" value="Cytidine deaminase-like"/>
    <property type="match status" value="1"/>
</dbReference>
<evidence type="ECO:0000313" key="14">
    <source>
        <dbReference type="EMBL" id="MBD1428145.1"/>
    </source>
</evidence>
<evidence type="ECO:0000256" key="3">
    <source>
        <dbReference type="ARBA" id="ARBA00004910"/>
    </source>
</evidence>
<reference evidence="14 15" key="1">
    <citation type="submission" date="2020-08" db="EMBL/GenBank/DDBJ databases">
        <title>Sphingobacterium sp. DN04309 isolated from aquaculture water.</title>
        <authorList>
            <person name="Zhang M."/>
        </authorList>
    </citation>
    <scope>NUCLEOTIDE SEQUENCE [LARGE SCALE GENOMIC DNA]</scope>
    <source>
        <strain evidence="14 15">DN04309</strain>
    </source>
</reference>
<comment type="pathway">
    <text evidence="2 12">Cofactor biosynthesis; riboflavin biosynthesis; 5-amino-6-(D-ribitylamino)uracil from GTP: step 2/4.</text>
</comment>
<keyword evidence="10 12" id="KW-0560">Oxidoreductase</keyword>
<dbReference type="EMBL" id="JACOIJ010000001">
    <property type="protein sequence ID" value="MBD1428145.1"/>
    <property type="molecule type" value="Genomic_DNA"/>
</dbReference>
<organism evidence="14 15">
    <name type="scientific">Sphingobacterium litopenaei</name>
    <dbReference type="NCBI Taxonomy" id="2763500"/>
    <lineage>
        <taxon>Bacteria</taxon>
        <taxon>Pseudomonadati</taxon>
        <taxon>Bacteroidota</taxon>
        <taxon>Sphingobacteriia</taxon>
        <taxon>Sphingobacteriales</taxon>
        <taxon>Sphingobacteriaceae</taxon>
        <taxon>Sphingobacterium</taxon>
    </lineage>
</organism>
<protein>
    <recommendedName>
        <fullName evidence="12">Riboflavin biosynthesis protein RibD</fullName>
    </recommendedName>
    <domain>
        <recommendedName>
            <fullName evidence="12">Diaminohydroxyphosphoribosylaminopyrimidine deaminase</fullName>
            <shortName evidence="12">DRAP deaminase</shortName>
            <ecNumber evidence="12">3.5.4.26</ecNumber>
        </recommendedName>
        <alternativeName>
            <fullName evidence="12">Riboflavin-specific deaminase</fullName>
        </alternativeName>
    </domain>
    <domain>
        <recommendedName>
            <fullName evidence="12">5-amino-6-(5-phosphoribosylamino)uracil reductase</fullName>
            <ecNumber evidence="12">1.1.1.193</ecNumber>
        </recommendedName>
        <alternativeName>
            <fullName evidence="12">HTP reductase</fullName>
        </alternativeName>
    </domain>
</protein>
<evidence type="ECO:0000256" key="5">
    <source>
        <dbReference type="ARBA" id="ARBA00007417"/>
    </source>
</evidence>
<evidence type="ECO:0000256" key="11">
    <source>
        <dbReference type="ARBA" id="ARBA00023268"/>
    </source>
</evidence>
<dbReference type="Gene3D" id="3.40.140.10">
    <property type="entry name" value="Cytidine Deaminase, domain 2"/>
    <property type="match status" value="1"/>
</dbReference>
<dbReference type="PANTHER" id="PTHR38011:SF7">
    <property type="entry name" value="2,5-DIAMINO-6-RIBOSYLAMINO-4(3H)-PYRIMIDINONE 5'-PHOSPHATE REDUCTASE"/>
    <property type="match status" value="1"/>
</dbReference>
<dbReference type="InterPro" id="IPR002734">
    <property type="entry name" value="RibDG_C"/>
</dbReference>
<dbReference type="Gene3D" id="3.40.430.10">
    <property type="entry name" value="Dihydrofolate Reductase, subunit A"/>
    <property type="match status" value="1"/>
</dbReference>
<feature type="domain" description="CMP/dCMP-type deaminase" evidence="13">
    <location>
        <begin position="2"/>
        <end position="133"/>
    </location>
</feature>
<comment type="similarity">
    <text evidence="4 12">In the N-terminal section; belongs to the cytidine and deoxycytidylate deaminase family.</text>
</comment>
<comment type="caution">
    <text evidence="14">The sequence shown here is derived from an EMBL/GenBank/DDBJ whole genome shotgun (WGS) entry which is preliminary data.</text>
</comment>
<dbReference type="GO" id="GO:0008835">
    <property type="term" value="F:diaminohydroxyphosphoribosylaminopyrimidine deaminase activity"/>
    <property type="evidence" value="ECO:0007669"/>
    <property type="project" value="UniProtKB-EC"/>
</dbReference>
<keyword evidence="11" id="KW-0511">Multifunctional enzyme</keyword>
<dbReference type="SUPFAM" id="SSF53597">
    <property type="entry name" value="Dihydrofolate reductase-like"/>
    <property type="match status" value="1"/>
</dbReference>
<evidence type="ECO:0000256" key="12">
    <source>
        <dbReference type="PIRNR" id="PIRNR006769"/>
    </source>
</evidence>
<dbReference type="Pfam" id="PF00383">
    <property type="entry name" value="dCMP_cyt_deam_1"/>
    <property type="match status" value="1"/>
</dbReference>
<dbReference type="Proteomes" id="UP000651271">
    <property type="component" value="Unassembled WGS sequence"/>
</dbReference>
<dbReference type="InterPro" id="IPR002125">
    <property type="entry name" value="CMP_dCMP_dom"/>
</dbReference>
<evidence type="ECO:0000256" key="2">
    <source>
        <dbReference type="ARBA" id="ARBA00004882"/>
    </source>
</evidence>
<dbReference type="PROSITE" id="PS51747">
    <property type="entry name" value="CYT_DCMP_DEAMINASES_2"/>
    <property type="match status" value="1"/>
</dbReference>
<evidence type="ECO:0000256" key="6">
    <source>
        <dbReference type="ARBA" id="ARBA00022619"/>
    </source>
</evidence>
<dbReference type="InterPro" id="IPR024072">
    <property type="entry name" value="DHFR-like_dom_sf"/>
</dbReference>
<dbReference type="InterPro" id="IPR016192">
    <property type="entry name" value="APOBEC/CMP_deaminase_Zn-bd"/>
</dbReference>
<comment type="similarity">
    <text evidence="5 12">In the C-terminal section; belongs to the HTP reductase family.</text>
</comment>
<keyword evidence="15" id="KW-1185">Reference proteome</keyword>
<keyword evidence="12 14" id="KW-0378">Hydrolase</keyword>
<dbReference type="InterPro" id="IPR050765">
    <property type="entry name" value="Riboflavin_Biosynth_HTPR"/>
</dbReference>
<comment type="catalytic activity">
    <reaction evidence="12">
        <text>5-amino-6-(5-phospho-D-ribitylamino)uracil + NADP(+) = 5-amino-6-(5-phospho-D-ribosylamino)uracil + NADPH + H(+)</text>
        <dbReference type="Rhea" id="RHEA:17845"/>
        <dbReference type="ChEBI" id="CHEBI:15378"/>
        <dbReference type="ChEBI" id="CHEBI:57783"/>
        <dbReference type="ChEBI" id="CHEBI:58349"/>
        <dbReference type="ChEBI" id="CHEBI:58421"/>
        <dbReference type="ChEBI" id="CHEBI:58453"/>
        <dbReference type="EC" id="1.1.1.193"/>
    </reaction>
</comment>